<dbReference type="InterPro" id="IPR018490">
    <property type="entry name" value="cNMP-bd_dom_sf"/>
</dbReference>
<gene>
    <name evidence="2" type="ORF">ACFO0C_35950</name>
</gene>
<sequence length="164" mass="18234">MRDLTTFDMFVMHPLLHDLPAAWLRRLTAHARPVEYGRGHRLFHADAPADLLWLVQSGHVLLDLHVPGRGDVVVDRCGEFVGWPALIRSRHWDFGGVAGEDLSAVEFRASGLRDQLADDPDLRCEFLARMLGIADGSLGAARRRLAGLAAPPAETSRTRDRRTP</sequence>
<proteinExistence type="predicted"/>
<dbReference type="Pfam" id="PF00027">
    <property type="entry name" value="cNMP_binding"/>
    <property type="match status" value="1"/>
</dbReference>
<keyword evidence="3" id="KW-1185">Reference proteome</keyword>
<dbReference type="InterPro" id="IPR014710">
    <property type="entry name" value="RmlC-like_jellyroll"/>
</dbReference>
<evidence type="ECO:0000313" key="2">
    <source>
        <dbReference type="EMBL" id="MFC4070353.1"/>
    </source>
</evidence>
<dbReference type="InterPro" id="IPR000595">
    <property type="entry name" value="cNMP-bd_dom"/>
</dbReference>
<evidence type="ECO:0000259" key="1">
    <source>
        <dbReference type="Pfam" id="PF00027"/>
    </source>
</evidence>
<dbReference type="Gene3D" id="2.60.120.10">
    <property type="entry name" value="Jelly Rolls"/>
    <property type="match status" value="1"/>
</dbReference>
<feature type="domain" description="Cyclic nucleotide-binding" evidence="1">
    <location>
        <begin position="34"/>
        <end position="118"/>
    </location>
</feature>
<dbReference type="CDD" id="cd00038">
    <property type="entry name" value="CAP_ED"/>
    <property type="match status" value="1"/>
</dbReference>
<dbReference type="SUPFAM" id="SSF51206">
    <property type="entry name" value="cAMP-binding domain-like"/>
    <property type="match status" value="1"/>
</dbReference>
<evidence type="ECO:0000313" key="3">
    <source>
        <dbReference type="Proteomes" id="UP001595867"/>
    </source>
</evidence>
<comment type="caution">
    <text evidence="2">The sequence shown here is derived from an EMBL/GenBank/DDBJ whole genome shotgun (WGS) entry which is preliminary data.</text>
</comment>
<accession>A0ABV8J183</accession>
<dbReference type="RefSeq" id="WP_378071233.1">
    <property type="nucleotide sequence ID" value="NZ_JBHSBL010000024.1"/>
</dbReference>
<reference evidence="3" key="1">
    <citation type="journal article" date="2019" name="Int. J. Syst. Evol. Microbiol.">
        <title>The Global Catalogue of Microorganisms (GCM) 10K type strain sequencing project: providing services to taxonomists for standard genome sequencing and annotation.</title>
        <authorList>
            <consortium name="The Broad Institute Genomics Platform"/>
            <consortium name="The Broad Institute Genome Sequencing Center for Infectious Disease"/>
            <person name="Wu L."/>
            <person name="Ma J."/>
        </authorList>
    </citation>
    <scope>NUCLEOTIDE SEQUENCE [LARGE SCALE GENOMIC DNA]</scope>
    <source>
        <strain evidence="3">TBRC 5832</strain>
    </source>
</reference>
<dbReference type="Proteomes" id="UP001595867">
    <property type="component" value="Unassembled WGS sequence"/>
</dbReference>
<organism evidence="2 3">
    <name type="scientific">Actinoplanes subglobosus</name>
    <dbReference type="NCBI Taxonomy" id="1547892"/>
    <lineage>
        <taxon>Bacteria</taxon>
        <taxon>Bacillati</taxon>
        <taxon>Actinomycetota</taxon>
        <taxon>Actinomycetes</taxon>
        <taxon>Micromonosporales</taxon>
        <taxon>Micromonosporaceae</taxon>
        <taxon>Actinoplanes</taxon>
    </lineage>
</organism>
<name>A0ABV8J183_9ACTN</name>
<dbReference type="EMBL" id="JBHSBL010000024">
    <property type="protein sequence ID" value="MFC4070353.1"/>
    <property type="molecule type" value="Genomic_DNA"/>
</dbReference>
<protein>
    <submittedName>
        <fullName evidence="2">Crp/Fnr family transcriptional regulator</fullName>
    </submittedName>
</protein>